<dbReference type="EMBL" id="VSSQ01042984">
    <property type="protein sequence ID" value="MPM96621.1"/>
    <property type="molecule type" value="Genomic_DNA"/>
</dbReference>
<reference evidence="1" key="1">
    <citation type="submission" date="2019-08" db="EMBL/GenBank/DDBJ databases">
        <authorList>
            <person name="Kucharzyk K."/>
            <person name="Murdoch R.W."/>
            <person name="Higgins S."/>
            <person name="Loffler F."/>
        </authorList>
    </citation>
    <scope>NUCLEOTIDE SEQUENCE</scope>
</reference>
<name>A0A645E4W4_9ZZZZ</name>
<proteinExistence type="predicted"/>
<comment type="caution">
    <text evidence="1">The sequence shown here is derived from an EMBL/GenBank/DDBJ whole genome shotgun (WGS) entry which is preliminary data.</text>
</comment>
<accession>A0A645E4W4</accession>
<protein>
    <submittedName>
        <fullName evidence="1">Uncharacterized protein</fullName>
    </submittedName>
</protein>
<organism evidence="1">
    <name type="scientific">bioreactor metagenome</name>
    <dbReference type="NCBI Taxonomy" id="1076179"/>
    <lineage>
        <taxon>unclassified sequences</taxon>
        <taxon>metagenomes</taxon>
        <taxon>ecological metagenomes</taxon>
    </lineage>
</organism>
<gene>
    <name evidence="1" type="ORF">SDC9_143786</name>
</gene>
<sequence length="86" mass="9253">MPCDAELAAVQAGRSDLHHLAFRQTQAGTRVDVAYREVGLDRRRCIGEHCDKIGQKAIGSQRAFDEGAAGFRGGFGGLQWKAGHGD</sequence>
<dbReference type="AlphaFoldDB" id="A0A645E4W4"/>
<evidence type="ECO:0000313" key="1">
    <source>
        <dbReference type="EMBL" id="MPM96621.1"/>
    </source>
</evidence>